<evidence type="ECO:0000313" key="4">
    <source>
        <dbReference type="Proteomes" id="UP000319671"/>
    </source>
</evidence>
<name>A0A561DNZ3_9BACI</name>
<keyword evidence="4" id="KW-1185">Reference proteome</keyword>
<proteinExistence type="predicted"/>
<dbReference type="Proteomes" id="UP000319671">
    <property type="component" value="Unassembled WGS sequence"/>
</dbReference>
<sequence>MDIQNVIEKAFYPRQFGPLPAEFSELMRTRIYPQGSVIIRQGEPASEFFYVNYGHVRATIVRPDGTEKVLAFAEPGQYFADIPFMYALDA</sequence>
<accession>A0A561DNZ3</accession>
<dbReference type="AlphaFoldDB" id="A0A561DNZ3"/>
<dbReference type="RefSeq" id="WP_186446413.1">
    <property type="nucleotide sequence ID" value="NZ_VIVN01000003.1"/>
</dbReference>
<evidence type="ECO:0000313" key="3">
    <source>
        <dbReference type="EMBL" id="TWE05086.1"/>
    </source>
</evidence>
<dbReference type="PROSITE" id="PS50042">
    <property type="entry name" value="CNMP_BINDING_3"/>
    <property type="match status" value="1"/>
</dbReference>
<evidence type="ECO:0000256" key="1">
    <source>
        <dbReference type="ARBA" id="ARBA00023159"/>
    </source>
</evidence>
<dbReference type="InterPro" id="IPR018490">
    <property type="entry name" value="cNMP-bd_dom_sf"/>
</dbReference>
<dbReference type="Gene3D" id="2.60.120.10">
    <property type="entry name" value="Jelly Rolls"/>
    <property type="match status" value="1"/>
</dbReference>
<comment type="caution">
    <text evidence="3">The sequence shown here is derived from an EMBL/GenBank/DDBJ whole genome shotgun (WGS) entry which is preliminary data.</text>
</comment>
<dbReference type="SUPFAM" id="SSF51206">
    <property type="entry name" value="cAMP-binding domain-like"/>
    <property type="match status" value="1"/>
</dbReference>
<dbReference type="InterPro" id="IPR018488">
    <property type="entry name" value="cNMP-bd_CS"/>
</dbReference>
<dbReference type="PROSITE" id="PS00888">
    <property type="entry name" value="CNMP_BINDING_1"/>
    <property type="match status" value="1"/>
</dbReference>
<organism evidence="3 4">
    <name type="scientific">Neobacillus bataviensis</name>
    <dbReference type="NCBI Taxonomy" id="220685"/>
    <lineage>
        <taxon>Bacteria</taxon>
        <taxon>Bacillati</taxon>
        <taxon>Bacillota</taxon>
        <taxon>Bacilli</taxon>
        <taxon>Bacillales</taxon>
        <taxon>Bacillaceae</taxon>
        <taxon>Neobacillus</taxon>
    </lineage>
</organism>
<dbReference type="CDD" id="cd00038">
    <property type="entry name" value="CAP_ED"/>
    <property type="match status" value="1"/>
</dbReference>
<gene>
    <name evidence="3" type="ORF">FB550_103261</name>
</gene>
<dbReference type="EMBL" id="VIVN01000003">
    <property type="protein sequence ID" value="TWE05086.1"/>
    <property type="molecule type" value="Genomic_DNA"/>
</dbReference>
<keyword evidence="1" id="KW-0010">Activator</keyword>
<dbReference type="Pfam" id="PF00027">
    <property type="entry name" value="cNMP_binding"/>
    <property type="match status" value="1"/>
</dbReference>
<evidence type="ECO:0000259" key="2">
    <source>
        <dbReference type="PROSITE" id="PS50042"/>
    </source>
</evidence>
<dbReference type="InterPro" id="IPR000595">
    <property type="entry name" value="cNMP-bd_dom"/>
</dbReference>
<dbReference type="InterPro" id="IPR014710">
    <property type="entry name" value="RmlC-like_jellyroll"/>
</dbReference>
<protein>
    <submittedName>
        <fullName evidence="3">Cyclic nucleotide-binding protein</fullName>
    </submittedName>
</protein>
<feature type="domain" description="Cyclic nucleotide-binding" evidence="2">
    <location>
        <begin position="22"/>
        <end position="90"/>
    </location>
</feature>
<reference evidence="3 4" key="1">
    <citation type="submission" date="2019-06" db="EMBL/GenBank/DDBJ databases">
        <title>Sorghum-associated microbial communities from plants grown in Nebraska, USA.</title>
        <authorList>
            <person name="Schachtman D."/>
        </authorList>
    </citation>
    <scope>NUCLEOTIDE SEQUENCE [LARGE SCALE GENOMIC DNA]</scope>
    <source>
        <strain evidence="3 4">2482</strain>
    </source>
</reference>